<evidence type="ECO:0000313" key="3">
    <source>
        <dbReference type="Proteomes" id="UP000078340"/>
    </source>
</evidence>
<name>A0A179HSQ0_PURLI</name>
<protein>
    <submittedName>
        <fullName evidence="2">Uncharacterized protein</fullName>
    </submittedName>
</protein>
<dbReference type="EMBL" id="LSBI01000003">
    <property type="protein sequence ID" value="OAQ92450.1"/>
    <property type="molecule type" value="Genomic_DNA"/>
</dbReference>
<dbReference type="Proteomes" id="UP000078340">
    <property type="component" value="Unassembled WGS sequence"/>
</dbReference>
<evidence type="ECO:0000313" key="1">
    <source>
        <dbReference type="EMBL" id="OAQ82409.1"/>
    </source>
</evidence>
<organism evidence="2 3">
    <name type="scientific">Purpureocillium lilacinum</name>
    <name type="common">Paecilomyces lilacinus</name>
    <dbReference type="NCBI Taxonomy" id="33203"/>
    <lineage>
        <taxon>Eukaryota</taxon>
        <taxon>Fungi</taxon>
        <taxon>Dikarya</taxon>
        <taxon>Ascomycota</taxon>
        <taxon>Pezizomycotina</taxon>
        <taxon>Sordariomycetes</taxon>
        <taxon>Hypocreomycetidae</taxon>
        <taxon>Hypocreales</taxon>
        <taxon>Ophiocordycipitaceae</taxon>
        <taxon>Purpureocillium</taxon>
    </lineage>
</organism>
<gene>
    <name evidence="1" type="ORF">VFPBJ_04993</name>
    <name evidence="2" type="ORF">VFPFJ_04190</name>
</gene>
<dbReference type="Proteomes" id="UP000078240">
    <property type="component" value="Unassembled WGS sequence"/>
</dbReference>
<comment type="caution">
    <text evidence="2">The sequence shown here is derived from an EMBL/GenBank/DDBJ whole genome shotgun (WGS) entry which is preliminary data.</text>
</comment>
<evidence type="ECO:0000313" key="2">
    <source>
        <dbReference type="EMBL" id="OAQ92450.1"/>
    </source>
</evidence>
<reference evidence="2 3" key="1">
    <citation type="submission" date="2016-02" db="EMBL/GenBank/DDBJ databases">
        <title>Biosynthesis of antibiotic leucinostatins and their inhibition on Phytophthora in bio-control Purpureocillium lilacinum.</title>
        <authorList>
            <person name="Wang G."/>
            <person name="Liu Z."/>
            <person name="Lin R."/>
            <person name="Li E."/>
            <person name="Mao Z."/>
            <person name="Ling J."/>
            <person name="Yin W."/>
            <person name="Xie B."/>
        </authorList>
    </citation>
    <scope>NUCLEOTIDE SEQUENCE [LARGE SCALE GENOMIC DNA]</scope>
    <source>
        <strain evidence="1">PLBJ-1</strain>
        <strain evidence="2">PLFJ-1</strain>
    </source>
</reference>
<proteinExistence type="predicted"/>
<dbReference type="AlphaFoldDB" id="A0A179HSQ0"/>
<sequence>MPWSSQHYCGPSLGDTLVDLEEVEAWHPAQAQCVWRSESISAGKHCRCQTDKTREREIMLVGKQTGKWPDDCDCHEKDSSSRIFGVQMPLIRGVTKQDRVRATAR</sequence>
<dbReference type="EMBL" id="LSBH01000003">
    <property type="protein sequence ID" value="OAQ82409.1"/>
    <property type="molecule type" value="Genomic_DNA"/>
</dbReference>
<accession>A0A179HSQ0</accession>